<keyword evidence="4" id="KW-1185">Reference proteome</keyword>
<keyword evidence="2" id="KW-0472">Membrane</keyword>
<keyword evidence="2" id="KW-1133">Transmembrane helix</keyword>
<evidence type="ECO:0000313" key="3">
    <source>
        <dbReference type="EMBL" id="KAF8891567.1"/>
    </source>
</evidence>
<gene>
    <name evidence="3" type="ORF">CPB84DRAFT_1783966</name>
</gene>
<feature type="region of interest" description="Disordered" evidence="1">
    <location>
        <begin position="85"/>
        <end position="190"/>
    </location>
</feature>
<comment type="caution">
    <text evidence="3">The sequence shown here is derived from an EMBL/GenBank/DDBJ whole genome shotgun (WGS) entry which is preliminary data.</text>
</comment>
<reference evidence="3" key="1">
    <citation type="submission" date="2020-11" db="EMBL/GenBank/DDBJ databases">
        <authorList>
            <consortium name="DOE Joint Genome Institute"/>
            <person name="Ahrendt S."/>
            <person name="Riley R."/>
            <person name="Andreopoulos W."/>
            <person name="LaButti K."/>
            <person name="Pangilinan J."/>
            <person name="Ruiz-duenas F.J."/>
            <person name="Barrasa J.M."/>
            <person name="Sanchez-Garcia M."/>
            <person name="Camarero S."/>
            <person name="Miyauchi S."/>
            <person name="Serrano A."/>
            <person name="Linde D."/>
            <person name="Babiker R."/>
            <person name="Drula E."/>
            <person name="Ayuso-Fernandez I."/>
            <person name="Pacheco R."/>
            <person name="Padilla G."/>
            <person name="Ferreira P."/>
            <person name="Barriuso J."/>
            <person name="Kellner H."/>
            <person name="Castanera R."/>
            <person name="Alfaro M."/>
            <person name="Ramirez L."/>
            <person name="Pisabarro A.G."/>
            <person name="Kuo A."/>
            <person name="Tritt A."/>
            <person name="Lipzen A."/>
            <person name="He G."/>
            <person name="Yan M."/>
            <person name="Ng V."/>
            <person name="Cullen D."/>
            <person name="Martin F."/>
            <person name="Rosso M.-N."/>
            <person name="Henrissat B."/>
            <person name="Hibbett D."/>
            <person name="Martinez A.T."/>
            <person name="Grigoriev I.V."/>
        </authorList>
    </citation>
    <scope>NUCLEOTIDE SEQUENCE</scope>
    <source>
        <strain evidence="3">AH 44721</strain>
    </source>
</reference>
<dbReference type="Proteomes" id="UP000724874">
    <property type="component" value="Unassembled WGS sequence"/>
</dbReference>
<sequence>MWMWMWMWIAIVGFGKVVVVIVFDPSLPKSQISSCNSFEYAVVPCRTLCCGKIFCTEHLADVRRCPNCENACSLEGGTLSLATPSLKHPSAAPLTTPNSKPSPSSRSSSPRSSPEGSQSQSQDQSKKKKNASYASSPSSRDHHDGPSFPGSSPPRLPHSHSYSQLPSATVPVLTTDPTSSSTTSSPTLSTAASIDTFSSGEDEPSPSHKTSLQIGIGAGSNLNPNLSTTLFSAPTSSWGAASRLVSIVVFIMLVYKVLS</sequence>
<keyword evidence="2" id="KW-0812">Transmembrane</keyword>
<organism evidence="3 4">
    <name type="scientific">Gymnopilus junonius</name>
    <name type="common">Spectacular rustgill mushroom</name>
    <name type="synonym">Gymnopilus spectabilis subsp. junonius</name>
    <dbReference type="NCBI Taxonomy" id="109634"/>
    <lineage>
        <taxon>Eukaryota</taxon>
        <taxon>Fungi</taxon>
        <taxon>Dikarya</taxon>
        <taxon>Basidiomycota</taxon>
        <taxon>Agaricomycotina</taxon>
        <taxon>Agaricomycetes</taxon>
        <taxon>Agaricomycetidae</taxon>
        <taxon>Agaricales</taxon>
        <taxon>Agaricineae</taxon>
        <taxon>Hymenogastraceae</taxon>
        <taxon>Gymnopilus</taxon>
    </lineage>
</organism>
<dbReference type="AlphaFoldDB" id="A0A9P5NK02"/>
<feature type="compositionally biased region" description="Low complexity" evidence="1">
    <location>
        <begin position="173"/>
        <end position="190"/>
    </location>
</feature>
<dbReference type="EMBL" id="JADNYJ010000071">
    <property type="protein sequence ID" value="KAF8891567.1"/>
    <property type="molecule type" value="Genomic_DNA"/>
</dbReference>
<evidence type="ECO:0000256" key="2">
    <source>
        <dbReference type="SAM" id="Phobius"/>
    </source>
</evidence>
<evidence type="ECO:0000313" key="4">
    <source>
        <dbReference type="Proteomes" id="UP000724874"/>
    </source>
</evidence>
<name>A0A9P5NK02_GYMJU</name>
<proteinExistence type="predicted"/>
<evidence type="ECO:0000256" key="1">
    <source>
        <dbReference type="SAM" id="MobiDB-lite"/>
    </source>
</evidence>
<protein>
    <submittedName>
        <fullName evidence="3">Uncharacterized protein</fullName>
    </submittedName>
</protein>
<feature type="compositionally biased region" description="Low complexity" evidence="1">
    <location>
        <begin position="99"/>
        <end position="123"/>
    </location>
</feature>
<feature type="transmembrane region" description="Helical" evidence="2">
    <location>
        <begin position="6"/>
        <end position="23"/>
    </location>
</feature>
<accession>A0A9P5NK02</accession>